<gene>
    <name evidence="2" type="ORF">ACFQO6_17915</name>
</gene>
<dbReference type="InterPro" id="IPR006121">
    <property type="entry name" value="HMA_dom"/>
</dbReference>
<organism evidence="2 3">
    <name type="scientific">Nocardioides astragali</name>
    <dbReference type="NCBI Taxonomy" id="1776736"/>
    <lineage>
        <taxon>Bacteria</taxon>
        <taxon>Bacillati</taxon>
        <taxon>Actinomycetota</taxon>
        <taxon>Actinomycetes</taxon>
        <taxon>Propionibacteriales</taxon>
        <taxon>Nocardioidaceae</taxon>
        <taxon>Nocardioides</taxon>
    </lineage>
</organism>
<sequence length="67" mass="7372">MRDLRLWVQGMGCRRCVREVTSRLRDVPGVTTVVADISTNTVRLAGSMSDADVLAAFKGTTYVARIQ</sequence>
<dbReference type="CDD" id="cd00371">
    <property type="entry name" value="HMA"/>
    <property type="match status" value="1"/>
</dbReference>
<protein>
    <submittedName>
        <fullName evidence="2">Cation transporter</fullName>
    </submittedName>
</protein>
<accession>A0ABW2N7X8</accession>
<dbReference type="PROSITE" id="PS50846">
    <property type="entry name" value="HMA_2"/>
    <property type="match status" value="1"/>
</dbReference>
<dbReference type="EMBL" id="JBHTCH010000021">
    <property type="protein sequence ID" value="MFC7362156.1"/>
    <property type="molecule type" value="Genomic_DNA"/>
</dbReference>
<proteinExistence type="predicted"/>
<dbReference type="SUPFAM" id="SSF55008">
    <property type="entry name" value="HMA, heavy metal-associated domain"/>
    <property type="match status" value="1"/>
</dbReference>
<dbReference type="Gene3D" id="3.30.70.100">
    <property type="match status" value="1"/>
</dbReference>
<dbReference type="RefSeq" id="WP_255892112.1">
    <property type="nucleotide sequence ID" value="NZ_JAFMZM010000005.1"/>
</dbReference>
<comment type="caution">
    <text evidence="2">The sequence shown here is derived from an EMBL/GenBank/DDBJ whole genome shotgun (WGS) entry which is preliminary data.</text>
</comment>
<dbReference type="Pfam" id="PF00403">
    <property type="entry name" value="HMA"/>
    <property type="match status" value="1"/>
</dbReference>
<name>A0ABW2N7X8_9ACTN</name>
<reference evidence="3" key="1">
    <citation type="journal article" date="2019" name="Int. J. Syst. Evol. Microbiol.">
        <title>The Global Catalogue of Microorganisms (GCM) 10K type strain sequencing project: providing services to taxonomists for standard genome sequencing and annotation.</title>
        <authorList>
            <consortium name="The Broad Institute Genomics Platform"/>
            <consortium name="The Broad Institute Genome Sequencing Center for Infectious Disease"/>
            <person name="Wu L."/>
            <person name="Ma J."/>
        </authorList>
    </citation>
    <scope>NUCLEOTIDE SEQUENCE [LARGE SCALE GENOMIC DNA]</scope>
    <source>
        <strain evidence="3">FCH27</strain>
    </source>
</reference>
<dbReference type="Proteomes" id="UP001596524">
    <property type="component" value="Unassembled WGS sequence"/>
</dbReference>
<evidence type="ECO:0000313" key="2">
    <source>
        <dbReference type="EMBL" id="MFC7362156.1"/>
    </source>
</evidence>
<dbReference type="InterPro" id="IPR036163">
    <property type="entry name" value="HMA_dom_sf"/>
</dbReference>
<keyword evidence="3" id="KW-1185">Reference proteome</keyword>
<evidence type="ECO:0000259" key="1">
    <source>
        <dbReference type="PROSITE" id="PS50846"/>
    </source>
</evidence>
<feature type="domain" description="HMA" evidence="1">
    <location>
        <begin position="2"/>
        <end position="65"/>
    </location>
</feature>
<evidence type="ECO:0000313" key="3">
    <source>
        <dbReference type="Proteomes" id="UP001596524"/>
    </source>
</evidence>